<feature type="chain" id="PRO_5039091713" evidence="1">
    <location>
        <begin position="24"/>
        <end position="283"/>
    </location>
</feature>
<gene>
    <name evidence="3" type="ORF">CUT44_03935</name>
</gene>
<dbReference type="Pfam" id="PF01636">
    <property type="entry name" value="APH"/>
    <property type="match status" value="1"/>
</dbReference>
<evidence type="ECO:0000259" key="2">
    <source>
        <dbReference type="Pfam" id="PF01636"/>
    </source>
</evidence>
<dbReference type="InterPro" id="IPR002575">
    <property type="entry name" value="Aminoglycoside_PTrfase"/>
</dbReference>
<evidence type="ECO:0000313" key="3">
    <source>
        <dbReference type="EMBL" id="PJE99659.1"/>
    </source>
</evidence>
<feature type="signal peptide" evidence="1">
    <location>
        <begin position="1"/>
        <end position="23"/>
    </location>
</feature>
<dbReference type="GO" id="GO:0016740">
    <property type="term" value="F:transferase activity"/>
    <property type="evidence" value="ECO:0007669"/>
    <property type="project" value="UniProtKB-KW"/>
</dbReference>
<proteinExistence type="predicted"/>
<keyword evidence="1" id="KW-0732">Signal</keyword>
<evidence type="ECO:0000256" key="1">
    <source>
        <dbReference type="SAM" id="SignalP"/>
    </source>
</evidence>
<feature type="domain" description="Aminoglycoside phosphotransferase" evidence="2">
    <location>
        <begin position="43"/>
        <end position="218"/>
    </location>
</feature>
<dbReference type="SUPFAM" id="SSF56112">
    <property type="entry name" value="Protein kinase-like (PK-like)"/>
    <property type="match status" value="1"/>
</dbReference>
<dbReference type="RefSeq" id="WP_100200700.1">
    <property type="nucleotide sequence ID" value="NZ_PGGW01000011.1"/>
</dbReference>
<keyword evidence="4" id="KW-1185">Reference proteome</keyword>
<protein>
    <submittedName>
        <fullName evidence="3">Aminoglycoside phosphotransferase</fullName>
    </submittedName>
</protein>
<evidence type="ECO:0000313" key="4">
    <source>
        <dbReference type="Proteomes" id="UP000230407"/>
    </source>
</evidence>
<dbReference type="Gene3D" id="3.90.1200.10">
    <property type="match status" value="1"/>
</dbReference>
<dbReference type="Proteomes" id="UP000230407">
    <property type="component" value="Unassembled WGS sequence"/>
</dbReference>
<accession>A0A2M8M626</accession>
<keyword evidence="3" id="KW-0808">Transferase</keyword>
<sequence length="283" mass="30587">MQASEVPRAVAAALSVASSLGLAAEDAAVLQNSNKLTLRLLPGDVVARVAPVADQIARFEVELARRLAGAGCPVAALEPRVEPRVHERDGFTVTLWTYHAPVTPGEISPADYADALGRLHAGMREIDVPVPRFTDRVGQARRLVADRDRTPALADADRELLGDTLRSLGRAIGGHGGAEQLLHGEPHPGNVLATENGPLFIDLETCCRGPVEFDLAHAPEEVGEHCPGADQDMLRQCRILVLAMITAWRWDRDDQLPDGRRLGTQWLGRLRAALDRDGLDTRG</sequence>
<name>A0A2M8M626_9ACTN</name>
<organism evidence="3 4">
    <name type="scientific">Streptomyces carminius</name>
    <dbReference type="NCBI Taxonomy" id="2665496"/>
    <lineage>
        <taxon>Bacteria</taxon>
        <taxon>Bacillati</taxon>
        <taxon>Actinomycetota</taxon>
        <taxon>Actinomycetes</taxon>
        <taxon>Kitasatosporales</taxon>
        <taxon>Streptomycetaceae</taxon>
        <taxon>Streptomyces</taxon>
    </lineage>
</organism>
<reference evidence="3 4" key="1">
    <citation type="submission" date="2017-11" db="EMBL/GenBank/DDBJ databases">
        <title>Streptomyces carmine sp. nov., a novel actinomycete isolated from Sophora alopecuroides in Xinjiang, China.</title>
        <authorList>
            <person name="Wang Y."/>
            <person name="Luo X."/>
            <person name="Wan C."/>
            <person name="Zhang L."/>
        </authorList>
    </citation>
    <scope>NUCLEOTIDE SEQUENCE [LARGE SCALE GENOMIC DNA]</scope>
    <source>
        <strain evidence="3 4">TRM SA0054</strain>
    </source>
</reference>
<comment type="caution">
    <text evidence="3">The sequence shown here is derived from an EMBL/GenBank/DDBJ whole genome shotgun (WGS) entry which is preliminary data.</text>
</comment>
<dbReference type="AlphaFoldDB" id="A0A2M8M626"/>
<dbReference type="EMBL" id="PGGW01000011">
    <property type="protein sequence ID" value="PJE99659.1"/>
    <property type="molecule type" value="Genomic_DNA"/>
</dbReference>
<dbReference type="InterPro" id="IPR011009">
    <property type="entry name" value="Kinase-like_dom_sf"/>
</dbReference>